<evidence type="ECO:0000256" key="1">
    <source>
        <dbReference type="ARBA" id="ARBA00022729"/>
    </source>
</evidence>
<keyword evidence="1 2" id="KW-0732">Signal</keyword>
<feature type="domain" description="Outer membrane protein beta-barrel" evidence="3">
    <location>
        <begin position="26"/>
        <end position="177"/>
    </location>
</feature>
<dbReference type="InterPro" id="IPR011250">
    <property type="entry name" value="OMP/PagP_B-barrel"/>
</dbReference>
<proteinExistence type="predicted"/>
<dbReference type="InterPro" id="IPR027385">
    <property type="entry name" value="Beta-barrel_OMP"/>
</dbReference>
<keyword evidence="5" id="KW-1185">Reference proteome</keyword>
<protein>
    <recommendedName>
        <fullName evidence="3">Outer membrane protein beta-barrel domain-containing protein</fullName>
    </recommendedName>
</protein>
<dbReference type="Pfam" id="PF13505">
    <property type="entry name" value="OMP_b-brl"/>
    <property type="match status" value="1"/>
</dbReference>
<evidence type="ECO:0000313" key="4">
    <source>
        <dbReference type="EMBL" id="GAA4877040.1"/>
    </source>
</evidence>
<dbReference type="SUPFAM" id="SSF56925">
    <property type="entry name" value="OMPA-like"/>
    <property type="match status" value="1"/>
</dbReference>
<reference evidence="5" key="1">
    <citation type="journal article" date="2019" name="Int. J. Syst. Evol. Microbiol.">
        <title>The Global Catalogue of Microorganisms (GCM) 10K type strain sequencing project: providing services to taxonomists for standard genome sequencing and annotation.</title>
        <authorList>
            <consortium name="The Broad Institute Genomics Platform"/>
            <consortium name="The Broad Institute Genome Sequencing Center for Infectious Disease"/>
            <person name="Wu L."/>
            <person name="Ma J."/>
        </authorList>
    </citation>
    <scope>NUCLEOTIDE SEQUENCE [LARGE SCALE GENOMIC DNA]</scope>
    <source>
        <strain evidence="5">JCM 18401</strain>
    </source>
</reference>
<accession>A0ABP9EEJ2</accession>
<evidence type="ECO:0000313" key="5">
    <source>
        <dbReference type="Proteomes" id="UP001499988"/>
    </source>
</evidence>
<name>A0ABP9EEJ2_9GAMM</name>
<evidence type="ECO:0000256" key="2">
    <source>
        <dbReference type="SAM" id="SignalP"/>
    </source>
</evidence>
<gene>
    <name evidence="4" type="ORF">GCM10023333_07880</name>
</gene>
<sequence>MSLPQVTMRNWILLLTCGALMLPAASANWRIDETPRGAQLSRVPYVILAADHFNMADGELWGITLAPHHFDPNYPEWGYYGGFAWGGSSNVTTEAPGRAKTSRYMGRFGLSYRMLADLSLYGGVARLTDELKSTDGTSQYCTECEPVWRTEKDHRWGAEAGVRYALPGNIAIGIGYNWATDSMILTLGLH</sequence>
<feature type="signal peptide" evidence="2">
    <location>
        <begin position="1"/>
        <end position="27"/>
    </location>
</feature>
<evidence type="ECO:0000259" key="3">
    <source>
        <dbReference type="Pfam" id="PF13505"/>
    </source>
</evidence>
<dbReference type="EMBL" id="BAABJZ010000009">
    <property type="protein sequence ID" value="GAA4877040.1"/>
    <property type="molecule type" value="Genomic_DNA"/>
</dbReference>
<organism evidence="4 5">
    <name type="scientific">Ferrimonas pelagia</name>
    <dbReference type="NCBI Taxonomy" id="1177826"/>
    <lineage>
        <taxon>Bacteria</taxon>
        <taxon>Pseudomonadati</taxon>
        <taxon>Pseudomonadota</taxon>
        <taxon>Gammaproteobacteria</taxon>
        <taxon>Alteromonadales</taxon>
        <taxon>Ferrimonadaceae</taxon>
        <taxon>Ferrimonas</taxon>
    </lineage>
</organism>
<comment type="caution">
    <text evidence="4">The sequence shown here is derived from an EMBL/GenBank/DDBJ whole genome shotgun (WGS) entry which is preliminary data.</text>
</comment>
<feature type="chain" id="PRO_5046375979" description="Outer membrane protein beta-barrel domain-containing protein" evidence="2">
    <location>
        <begin position="28"/>
        <end position="190"/>
    </location>
</feature>
<dbReference type="Proteomes" id="UP001499988">
    <property type="component" value="Unassembled WGS sequence"/>
</dbReference>